<dbReference type="SUPFAM" id="SSF52091">
    <property type="entry name" value="SpoIIaa-like"/>
    <property type="match status" value="1"/>
</dbReference>
<dbReference type="GO" id="GO:0008271">
    <property type="term" value="F:secondary active sulfate transmembrane transporter activity"/>
    <property type="evidence" value="ECO:0007669"/>
    <property type="project" value="InterPro"/>
</dbReference>
<dbReference type="Proteomes" id="UP000247591">
    <property type="component" value="Unassembled WGS sequence"/>
</dbReference>
<keyword evidence="3 5" id="KW-1133">Transmembrane helix</keyword>
<feature type="transmembrane region" description="Helical" evidence="5">
    <location>
        <begin position="319"/>
        <end position="339"/>
    </location>
</feature>
<evidence type="ECO:0000259" key="6">
    <source>
        <dbReference type="PROSITE" id="PS50801"/>
    </source>
</evidence>
<feature type="domain" description="STAS" evidence="6">
    <location>
        <begin position="441"/>
        <end position="550"/>
    </location>
</feature>
<dbReference type="CDD" id="cd07042">
    <property type="entry name" value="STAS_SulP_like_sulfate_transporter"/>
    <property type="match status" value="1"/>
</dbReference>
<feature type="transmembrane region" description="Helical" evidence="5">
    <location>
        <begin position="125"/>
        <end position="143"/>
    </location>
</feature>
<dbReference type="PROSITE" id="PS01130">
    <property type="entry name" value="SLC26A"/>
    <property type="match status" value="1"/>
</dbReference>
<dbReference type="InterPro" id="IPR002645">
    <property type="entry name" value="STAS_dom"/>
</dbReference>
<dbReference type="AlphaFoldDB" id="A0A318RL19"/>
<feature type="transmembrane region" description="Helical" evidence="5">
    <location>
        <begin position="345"/>
        <end position="364"/>
    </location>
</feature>
<feature type="transmembrane region" description="Helical" evidence="5">
    <location>
        <begin position="385"/>
        <end position="418"/>
    </location>
</feature>
<feature type="transmembrane region" description="Helical" evidence="5">
    <location>
        <begin position="91"/>
        <end position="113"/>
    </location>
</feature>
<dbReference type="Pfam" id="PF00916">
    <property type="entry name" value="Sulfate_transp"/>
    <property type="match status" value="1"/>
</dbReference>
<evidence type="ECO:0000313" key="8">
    <source>
        <dbReference type="Proteomes" id="UP000247591"/>
    </source>
</evidence>
<dbReference type="OrthoDB" id="9769739at2"/>
<dbReference type="InterPro" id="IPR036513">
    <property type="entry name" value="STAS_dom_sf"/>
</dbReference>
<evidence type="ECO:0000256" key="2">
    <source>
        <dbReference type="ARBA" id="ARBA00022692"/>
    </source>
</evidence>
<organism evidence="7 8">
    <name type="scientific">Williamsia limnetica</name>
    <dbReference type="NCBI Taxonomy" id="882452"/>
    <lineage>
        <taxon>Bacteria</taxon>
        <taxon>Bacillati</taxon>
        <taxon>Actinomycetota</taxon>
        <taxon>Actinomycetes</taxon>
        <taxon>Mycobacteriales</taxon>
        <taxon>Nocardiaceae</taxon>
        <taxon>Williamsia</taxon>
    </lineage>
</organism>
<name>A0A318RL19_WILLI</name>
<evidence type="ECO:0000256" key="1">
    <source>
        <dbReference type="ARBA" id="ARBA00004141"/>
    </source>
</evidence>
<feature type="transmembrane region" description="Helical" evidence="5">
    <location>
        <begin position="65"/>
        <end position="85"/>
    </location>
</feature>
<dbReference type="Gene3D" id="3.30.750.24">
    <property type="entry name" value="STAS domain"/>
    <property type="match status" value="1"/>
</dbReference>
<feature type="transmembrane region" description="Helical" evidence="5">
    <location>
        <begin position="246"/>
        <end position="265"/>
    </location>
</feature>
<gene>
    <name evidence="7" type="ORF">DFR67_106193</name>
</gene>
<proteinExistence type="predicted"/>
<feature type="transmembrane region" description="Helical" evidence="5">
    <location>
        <begin position="170"/>
        <end position="187"/>
    </location>
</feature>
<accession>A0A318RL19</accession>
<dbReference type="InterPro" id="IPR018045">
    <property type="entry name" value="S04_transporter_CS"/>
</dbReference>
<reference evidence="7 8" key="1">
    <citation type="submission" date="2018-06" db="EMBL/GenBank/DDBJ databases">
        <title>Genomic Encyclopedia of Type Strains, Phase IV (KMG-IV): sequencing the most valuable type-strain genomes for metagenomic binning, comparative biology and taxonomic classification.</title>
        <authorList>
            <person name="Goeker M."/>
        </authorList>
    </citation>
    <scope>NUCLEOTIDE SEQUENCE [LARGE SCALE GENOMIC DNA]</scope>
    <source>
        <strain evidence="7 8">DSM 45521</strain>
    </source>
</reference>
<dbReference type="GO" id="GO:0016020">
    <property type="term" value="C:membrane"/>
    <property type="evidence" value="ECO:0007669"/>
    <property type="project" value="UniProtKB-SubCell"/>
</dbReference>
<dbReference type="Pfam" id="PF01740">
    <property type="entry name" value="STAS"/>
    <property type="match status" value="1"/>
</dbReference>
<dbReference type="EMBL" id="QJSP01000006">
    <property type="protein sequence ID" value="PYE17490.1"/>
    <property type="molecule type" value="Genomic_DNA"/>
</dbReference>
<evidence type="ECO:0000256" key="5">
    <source>
        <dbReference type="SAM" id="Phobius"/>
    </source>
</evidence>
<comment type="caution">
    <text evidence="7">The sequence shown here is derived from an EMBL/GenBank/DDBJ whole genome shotgun (WGS) entry which is preliminary data.</text>
</comment>
<dbReference type="InterPro" id="IPR011547">
    <property type="entry name" value="SLC26A/SulP_dom"/>
</dbReference>
<keyword evidence="4 5" id="KW-0472">Membrane</keyword>
<keyword evidence="2 5" id="KW-0812">Transmembrane</keyword>
<comment type="subcellular location">
    <subcellularLocation>
        <location evidence="1">Membrane</location>
        <topology evidence="1">Multi-pass membrane protein</topology>
    </subcellularLocation>
</comment>
<dbReference type="InterPro" id="IPR001902">
    <property type="entry name" value="SLC26A/SulP_fam"/>
</dbReference>
<evidence type="ECO:0000256" key="3">
    <source>
        <dbReference type="ARBA" id="ARBA00022989"/>
    </source>
</evidence>
<evidence type="ECO:0000313" key="7">
    <source>
        <dbReference type="EMBL" id="PYE17490.1"/>
    </source>
</evidence>
<protein>
    <submittedName>
        <fullName evidence="7">High affinity sulfate transporter 1</fullName>
    </submittedName>
</protein>
<dbReference type="PANTHER" id="PTHR11814">
    <property type="entry name" value="SULFATE TRANSPORTER"/>
    <property type="match status" value="1"/>
</dbReference>
<sequence length="563" mass="58184">MFTSLHHYRSACLRPDVVAGLTVWAVLVPEALAYAAIAGVPAVVGLYAAVPALILYAAAGSSRHLVVGPMSATAALSAAIVGPIAGDDPQLFLATTVALSLAAGVVALVAGALRMGFIASFISEPVLKGFIVGLALTIIIGQVPKLFGVPKGTGNFFEQTVSFITHLSEWNWRTTVIGIASLILVLAIRRWLPLVPGSLVAVLGGIGAVWLLGLDDKGVAIVGHIDPGLPSLGLPSGVSMDQYLELVGPAVGIVLIGFAEGLGAAKTYAAKAGYTVDANRELFGLGAANIGSGLCSGMVVNGSLSKTAVNGGAGAKTQVSGLVVAALTVLTLLLLTGLFEKLPDATLAAVVIAAVIELVDIAALQRLYRVWTARLGSIYGRATRIDFIAALAALFGVLVFDTLPGLVIGIAVSMLLLLYRVSRPHVATVVKDGTRWVEATGDADRRQLAGVKVVRVEAGLFFANADDVRDRITALADADIRVIVLDAETSPFIDVSAVSMLVELHDALARKGIAFRIARDVGQFRDVIRAAAPGTDLQIFPTVAQALADGPPGEYGPPTAPQR</sequence>
<keyword evidence="8" id="KW-1185">Reference proteome</keyword>
<feature type="transmembrane region" description="Helical" evidence="5">
    <location>
        <begin position="194"/>
        <end position="213"/>
    </location>
</feature>
<evidence type="ECO:0000256" key="4">
    <source>
        <dbReference type="ARBA" id="ARBA00023136"/>
    </source>
</evidence>
<dbReference type="PROSITE" id="PS50801">
    <property type="entry name" value="STAS"/>
    <property type="match status" value="1"/>
</dbReference>
<feature type="transmembrane region" description="Helical" evidence="5">
    <location>
        <begin position="31"/>
        <end position="58"/>
    </location>
</feature>
<dbReference type="RefSeq" id="WP_110469871.1">
    <property type="nucleotide sequence ID" value="NZ_QJSP01000006.1"/>
</dbReference>